<dbReference type="KEGG" id="cbv:U729_793"/>
<reference evidence="1 2" key="1">
    <citation type="journal article" date="2015" name="Infect. Genet. Evol.">
        <title>Genomic sequences of six botulinum neurotoxin-producing strains representing three clostridial species illustrate the mobility and diversity of botulinum neurotoxin genes.</title>
        <authorList>
            <person name="Smith T.J."/>
            <person name="Hill K.K."/>
            <person name="Xie G."/>
            <person name="Foley B.T."/>
            <person name="Williamson C.H."/>
            <person name="Foster J.T."/>
            <person name="Johnson S.L."/>
            <person name="Chertkov O."/>
            <person name="Teshima H."/>
            <person name="Gibbons H.S."/>
            <person name="Johnsky L.A."/>
            <person name="Karavis M.A."/>
            <person name="Smith L.A."/>
        </authorList>
    </citation>
    <scope>NUCLEOTIDE SEQUENCE [LARGE SCALE GENOMIC DNA]</scope>
    <source>
        <strain evidence="1">Sullivan</strain>
    </source>
</reference>
<dbReference type="STRING" id="1561.NPD11_2198"/>
<proteinExistence type="predicted"/>
<name>A0A0A7FYJ5_9CLOT</name>
<gene>
    <name evidence="1" type="ORF">U729_793</name>
</gene>
<dbReference type="InterPro" id="IPR017016">
    <property type="entry name" value="UCP033595"/>
</dbReference>
<organism evidence="1 2">
    <name type="scientific">Clostridium baratii str. Sullivan</name>
    <dbReference type="NCBI Taxonomy" id="1415775"/>
    <lineage>
        <taxon>Bacteria</taxon>
        <taxon>Bacillati</taxon>
        <taxon>Bacillota</taxon>
        <taxon>Clostridia</taxon>
        <taxon>Eubacteriales</taxon>
        <taxon>Clostridiaceae</taxon>
        <taxon>Clostridium</taxon>
    </lineage>
</organism>
<dbReference type="EMBL" id="CP006905">
    <property type="protein sequence ID" value="AIY84663.1"/>
    <property type="molecule type" value="Genomic_DNA"/>
</dbReference>
<keyword evidence="2" id="KW-1185">Reference proteome</keyword>
<dbReference type="AlphaFoldDB" id="A0A0A7FYJ5"/>
<dbReference type="eggNOG" id="ENOG5033XWH">
    <property type="taxonomic scope" value="Bacteria"/>
</dbReference>
<dbReference type="Proteomes" id="UP000030635">
    <property type="component" value="Chromosome"/>
</dbReference>
<evidence type="ECO:0000313" key="1">
    <source>
        <dbReference type="EMBL" id="AIY84663.1"/>
    </source>
</evidence>
<dbReference type="Pfam" id="PF20124">
    <property type="entry name" value="DUF6514"/>
    <property type="match status" value="1"/>
</dbReference>
<dbReference type="OrthoDB" id="1954979at2"/>
<protein>
    <submittedName>
        <fullName evidence="1">Uncharacterized protein</fullName>
    </submittedName>
</protein>
<dbReference type="HOGENOM" id="CLU_165562_0_0_9"/>
<dbReference type="RefSeq" id="WP_052139421.1">
    <property type="nucleotide sequence ID" value="NZ_CP006905.1"/>
</dbReference>
<sequence length="109" mass="12682">MLKEKFVFSRITNGIERKYQYKLIKTLIGKDEVFGIEIERTDYKGDLEIDSYKDSVELISPVESKVKGLLKMLYENQVSPIHLIDIIGEYVDEYVNDFTNIDLNAIKTV</sequence>
<evidence type="ECO:0000313" key="2">
    <source>
        <dbReference type="Proteomes" id="UP000030635"/>
    </source>
</evidence>
<accession>A0A0A7FYJ5</accession>